<dbReference type="Gene3D" id="3.40.50.720">
    <property type="entry name" value="NAD(P)-binding Rossmann-like Domain"/>
    <property type="match status" value="1"/>
</dbReference>
<protein>
    <submittedName>
        <fullName evidence="2">NAD(P)-dependent oxidoreductase</fullName>
    </submittedName>
</protein>
<evidence type="ECO:0000313" key="2">
    <source>
        <dbReference type="EMBL" id="MCJ2541623.1"/>
    </source>
</evidence>
<dbReference type="PANTHER" id="PTHR43245">
    <property type="entry name" value="BIFUNCTIONAL POLYMYXIN RESISTANCE PROTEIN ARNA"/>
    <property type="match status" value="1"/>
</dbReference>
<dbReference type="InterPro" id="IPR036291">
    <property type="entry name" value="NAD(P)-bd_dom_sf"/>
</dbReference>
<dbReference type="PANTHER" id="PTHR43245:SF13">
    <property type="entry name" value="UDP-D-APIOSE_UDP-D-XYLOSE SYNTHASE 2"/>
    <property type="match status" value="1"/>
</dbReference>
<sequence length="318" mass="36313">MRNLFLTGASGCLGHYVLERLAQEMDPAHPDRPAYHLYALIREPNRLRLPLDRFPAPITLVPGDLMRIREQAALLRQMDGLIHMAAAWGDPTAAWGVNVTHTLELLSLLDPDRCQQVIYFSTASLLNHALEPLAVAGRAGTDYIRSKYDMLMRRQESCFWPERMLTLYPTLLFGGSPYHPYSHITGGLKDVFRWLDLIRFLRVDASFHFIHAADIAQMVAHWVAHPPGGGDWVLGNPPLSLNQCVEQVCAYYKKPIYFRLPLPVRLFRSLAFLFRVQLSEWDEYCLQHRHFVYPAVSPESLGMVSQFPTVATLLEAYL</sequence>
<accession>A0ABT0C752</accession>
<dbReference type="EMBL" id="JAFIRA010000002">
    <property type="protein sequence ID" value="MCJ2541623.1"/>
    <property type="molecule type" value="Genomic_DNA"/>
</dbReference>
<name>A0ABT0C752_THEVL</name>
<reference evidence="2" key="1">
    <citation type="submission" date="2021-02" db="EMBL/GenBank/DDBJ databases">
        <title>The CRISPR/cas machinery reduction and long-range gene transfer in the hot spring cyanobacterium Synechococcus.</title>
        <authorList>
            <person name="Dvorak P."/>
            <person name="Jahodarova E."/>
            <person name="Hasler P."/>
            <person name="Poulickova A."/>
        </authorList>
    </citation>
    <scope>NUCLEOTIDE SEQUENCE</scope>
    <source>
        <strain evidence="2">Rupite</strain>
    </source>
</reference>
<proteinExistence type="predicted"/>
<organism evidence="2 3">
    <name type="scientific">Thermostichus vulcanus str. 'Rupite'</name>
    <dbReference type="NCBI Taxonomy" id="2813851"/>
    <lineage>
        <taxon>Bacteria</taxon>
        <taxon>Bacillati</taxon>
        <taxon>Cyanobacteriota</taxon>
        <taxon>Cyanophyceae</taxon>
        <taxon>Thermostichales</taxon>
        <taxon>Thermostichaceae</taxon>
        <taxon>Thermostichus</taxon>
    </lineage>
</organism>
<feature type="domain" description="NAD-dependent epimerase/dehydratase" evidence="1">
    <location>
        <begin position="5"/>
        <end position="235"/>
    </location>
</feature>
<dbReference type="Pfam" id="PF01370">
    <property type="entry name" value="Epimerase"/>
    <property type="match status" value="1"/>
</dbReference>
<dbReference type="InterPro" id="IPR001509">
    <property type="entry name" value="Epimerase_deHydtase"/>
</dbReference>
<dbReference type="InterPro" id="IPR050177">
    <property type="entry name" value="Lipid_A_modif_metabolic_enz"/>
</dbReference>
<gene>
    <name evidence="2" type="ORF">JX360_01675</name>
</gene>
<dbReference type="Proteomes" id="UP000830835">
    <property type="component" value="Unassembled WGS sequence"/>
</dbReference>
<dbReference type="SUPFAM" id="SSF51735">
    <property type="entry name" value="NAD(P)-binding Rossmann-fold domains"/>
    <property type="match status" value="1"/>
</dbReference>
<evidence type="ECO:0000259" key="1">
    <source>
        <dbReference type="Pfam" id="PF01370"/>
    </source>
</evidence>
<comment type="caution">
    <text evidence="2">The sequence shown here is derived from an EMBL/GenBank/DDBJ whole genome shotgun (WGS) entry which is preliminary data.</text>
</comment>
<evidence type="ECO:0000313" key="3">
    <source>
        <dbReference type="Proteomes" id="UP000830835"/>
    </source>
</evidence>
<keyword evidence="3" id="KW-1185">Reference proteome</keyword>
<dbReference type="RefSeq" id="WP_244348744.1">
    <property type="nucleotide sequence ID" value="NZ_JAFIRA010000002.1"/>
</dbReference>